<feature type="coiled-coil region" evidence="1">
    <location>
        <begin position="261"/>
        <end position="295"/>
    </location>
</feature>
<evidence type="ECO:0000313" key="5">
    <source>
        <dbReference type="Proteomes" id="UP000233398"/>
    </source>
</evidence>
<dbReference type="PROSITE" id="PS51724">
    <property type="entry name" value="SPOR"/>
    <property type="match status" value="1"/>
</dbReference>
<dbReference type="InterPro" id="IPR011250">
    <property type="entry name" value="OMP/PagP_B-barrel"/>
</dbReference>
<dbReference type="RefSeq" id="WP_101071178.1">
    <property type="nucleotide sequence ID" value="NZ_PISP01000001.1"/>
</dbReference>
<dbReference type="Proteomes" id="UP000233398">
    <property type="component" value="Unassembled WGS sequence"/>
</dbReference>
<keyword evidence="5" id="KW-1185">Reference proteome</keyword>
<name>A0A2N0VIB2_9BACT</name>
<accession>A0A2N0VIB2</accession>
<dbReference type="InterPro" id="IPR036680">
    <property type="entry name" value="SPOR-like_sf"/>
</dbReference>
<protein>
    <recommendedName>
        <fullName evidence="3">SPOR domain-containing protein</fullName>
    </recommendedName>
</protein>
<comment type="caution">
    <text evidence="4">The sequence shown here is derived from an EMBL/GenBank/DDBJ whole genome shotgun (WGS) entry which is preliminary data.</text>
</comment>
<dbReference type="SUPFAM" id="SSF110997">
    <property type="entry name" value="Sporulation related repeat"/>
    <property type="match status" value="1"/>
</dbReference>
<dbReference type="OrthoDB" id="1523670at2"/>
<gene>
    <name evidence="4" type="ORF">CWD77_00180</name>
</gene>
<keyword evidence="1" id="KW-0175">Coiled coil</keyword>
<evidence type="ECO:0000259" key="3">
    <source>
        <dbReference type="PROSITE" id="PS51724"/>
    </source>
</evidence>
<organism evidence="4 5">
    <name type="scientific">Rhodohalobacter barkolensis</name>
    <dbReference type="NCBI Taxonomy" id="2053187"/>
    <lineage>
        <taxon>Bacteria</taxon>
        <taxon>Pseudomonadati</taxon>
        <taxon>Balneolota</taxon>
        <taxon>Balneolia</taxon>
        <taxon>Balneolales</taxon>
        <taxon>Balneolaceae</taxon>
        <taxon>Rhodohalobacter</taxon>
    </lineage>
</organism>
<reference evidence="4 5" key="1">
    <citation type="submission" date="2017-11" db="EMBL/GenBank/DDBJ databases">
        <title>Rhodohalobacter 15182 sp. nov., isolated from a salt lake.</title>
        <authorList>
            <person name="Han S."/>
        </authorList>
    </citation>
    <scope>NUCLEOTIDE SEQUENCE [LARGE SCALE GENOMIC DNA]</scope>
    <source>
        <strain evidence="4 5">15182</strain>
    </source>
</reference>
<dbReference type="GO" id="GO:0042834">
    <property type="term" value="F:peptidoglycan binding"/>
    <property type="evidence" value="ECO:0007669"/>
    <property type="project" value="InterPro"/>
</dbReference>
<sequence length="402" mass="45614">MERKLFRFWSVAMILLIILISVPTESDAQQITPKKVSFTVGSGVTYGSAGDGAIGRLAGNFNTPSFRKQIYTGSFQYAFSRAWSLDIGFQSGKFTNQYDFDPAYENDFFSVTVKGITNMNGLFNVNSRFLNPYLSFGLGMIRSQLESEDLNSEDLSLLATAGAGMNFYLFRGADLFIQYDYNAAGSDLLDGLAGSGSSDQFASVTGGIRINFGSGGGKLASWPPARERTTITPQPEEAEVEDEPLTRTEAEPVQEPTEEQLMEREKREQELRERIDQAEDAMMQKREEARIFADNWREEQRIKEMEAQVNRFYTDQPEPGHYVQVYSLLNRENAETTRQKLVELLEGDIDDPSDKVLIHRFDDFNRVIIGPFPQYREANRVMQLMISDYEESFIITFPRSAE</sequence>
<dbReference type="SUPFAM" id="SSF56925">
    <property type="entry name" value="OMPA-like"/>
    <property type="match status" value="1"/>
</dbReference>
<dbReference type="Gene3D" id="2.40.160.20">
    <property type="match status" value="1"/>
</dbReference>
<dbReference type="Gene3D" id="3.30.70.1070">
    <property type="entry name" value="Sporulation related repeat"/>
    <property type="match status" value="1"/>
</dbReference>
<evidence type="ECO:0000313" key="4">
    <source>
        <dbReference type="EMBL" id="PKD43935.1"/>
    </source>
</evidence>
<dbReference type="Pfam" id="PF05036">
    <property type="entry name" value="SPOR"/>
    <property type="match status" value="1"/>
</dbReference>
<evidence type="ECO:0000256" key="2">
    <source>
        <dbReference type="SAM" id="MobiDB-lite"/>
    </source>
</evidence>
<evidence type="ECO:0000256" key="1">
    <source>
        <dbReference type="SAM" id="Coils"/>
    </source>
</evidence>
<dbReference type="AlphaFoldDB" id="A0A2N0VIB2"/>
<dbReference type="InterPro" id="IPR007730">
    <property type="entry name" value="SPOR-like_dom"/>
</dbReference>
<feature type="domain" description="SPOR" evidence="3">
    <location>
        <begin position="315"/>
        <end position="401"/>
    </location>
</feature>
<dbReference type="EMBL" id="PISP01000001">
    <property type="protein sequence ID" value="PKD43935.1"/>
    <property type="molecule type" value="Genomic_DNA"/>
</dbReference>
<proteinExistence type="predicted"/>
<feature type="region of interest" description="Disordered" evidence="2">
    <location>
        <begin position="230"/>
        <end position="261"/>
    </location>
</feature>